<sequence length="56" mass="6505">MYAWIFRNLPGPLWLRIFEALILIAAIVLLLMVYVFPWLNQYISPFTDSTIGQSTS</sequence>
<dbReference type="RefSeq" id="WP_022874476.1">
    <property type="nucleotide sequence ID" value="NZ_CP012750.1"/>
</dbReference>
<dbReference type="EMBL" id="CP102487">
    <property type="protein sequence ID" value="UUX59091.1"/>
    <property type="molecule type" value="Genomic_DNA"/>
</dbReference>
<organism evidence="2 3">
    <name type="scientific">Glutamicibacter halophytocola</name>
    <dbReference type="NCBI Taxonomy" id="1933880"/>
    <lineage>
        <taxon>Bacteria</taxon>
        <taxon>Bacillati</taxon>
        <taxon>Actinomycetota</taxon>
        <taxon>Actinomycetes</taxon>
        <taxon>Micrococcales</taxon>
        <taxon>Micrococcaceae</taxon>
        <taxon>Glutamicibacter</taxon>
    </lineage>
</organism>
<protein>
    <submittedName>
        <fullName evidence="2">Uncharacterized protein</fullName>
    </submittedName>
</protein>
<evidence type="ECO:0000313" key="2">
    <source>
        <dbReference type="EMBL" id="UUX59091.1"/>
    </source>
</evidence>
<reference evidence="2" key="1">
    <citation type="journal article" date="2022" name="Pest Manag. Sci.">
        <title>Glutamicibacter halophytocola-mediated host fitness of potato tuber moth on Solanaceae crops.</title>
        <authorList>
            <person name="Wang W."/>
            <person name="Xiao G."/>
            <person name="Du G."/>
            <person name="Chang L."/>
            <person name="Yang Y."/>
            <person name="Ye J."/>
            <person name="Chen B."/>
        </authorList>
    </citation>
    <scope>NUCLEOTIDE SEQUENCE</scope>
    <source>
        <strain evidence="2">S2</strain>
    </source>
</reference>
<proteinExistence type="predicted"/>
<keyword evidence="1" id="KW-0812">Transmembrane</keyword>
<keyword evidence="1" id="KW-0472">Membrane</keyword>
<name>A0AA94XRI2_9MICC</name>
<evidence type="ECO:0000256" key="1">
    <source>
        <dbReference type="SAM" id="Phobius"/>
    </source>
</evidence>
<feature type="transmembrane region" description="Helical" evidence="1">
    <location>
        <begin position="20"/>
        <end position="39"/>
    </location>
</feature>
<gene>
    <name evidence="2" type="ORF">NUH22_00110</name>
</gene>
<dbReference type="Proteomes" id="UP001060018">
    <property type="component" value="Chromosome"/>
</dbReference>
<dbReference type="AlphaFoldDB" id="A0AA94XRI2"/>
<keyword evidence="1" id="KW-1133">Transmembrane helix</keyword>
<accession>A0AA94XRI2</accession>
<evidence type="ECO:0000313" key="3">
    <source>
        <dbReference type="Proteomes" id="UP001060018"/>
    </source>
</evidence>